<keyword evidence="2" id="KW-1133">Transmembrane helix</keyword>
<keyword evidence="2" id="KW-0472">Membrane</keyword>
<name>A0ABT0UED2_9ACTN</name>
<evidence type="ECO:0000313" key="4">
    <source>
        <dbReference type="Proteomes" id="UP001431429"/>
    </source>
</evidence>
<comment type="caution">
    <text evidence="3">The sequence shown here is derived from an EMBL/GenBank/DDBJ whole genome shotgun (WGS) entry which is preliminary data.</text>
</comment>
<evidence type="ECO:0008006" key="5">
    <source>
        <dbReference type="Google" id="ProtNLM"/>
    </source>
</evidence>
<dbReference type="Proteomes" id="UP001431429">
    <property type="component" value="Unassembled WGS sequence"/>
</dbReference>
<proteinExistence type="predicted"/>
<organism evidence="3 4">
    <name type="scientific">Streptomyces albipurpureus</name>
    <dbReference type="NCBI Taxonomy" id="2897419"/>
    <lineage>
        <taxon>Bacteria</taxon>
        <taxon>Bacillati</taxon>
        <taxon>Actinomycetota</taxon>
        <taxon>Actinomycetes</taxon>
        <taxon>Kitasatosporales</taxon>
        <taxon>Streptomycetaceae</taxon>
        <taxon>Streptomyces</taxon>
    </lineage>
</organism>
<evidence type="ECO:0000313" key="3">
    <source>
        <dbReference type="EMBL" id="MCM2386872.1"/>
    </source>
</evidence>
<sequence>MSESSVSHSDRPAPIVTRRSVPGSRTGSVKSARTAVWDASTNPAEWLKRGFLEQSYPIPLRELTVADLAFVVTMVAVFALVAVVAKGVAKL</sequence>
<reference evidence="3" key="1">
    <citation type="submission" date="2022-06" db="EMBL/GenBank/DDBJ databases">
        <title>Genome public.</title>
        <authorList>
            <person name="Sun Q."/>
        </authorList>
    </citation>
    <scope>NUCLEOTIDE SEQUENCE</scope>
    <source>
        <strain evidence="3">CWNU-1</strain>
    </source>
</reference>
<feature type="region of interest" description="Disordered" evidence="1">
    <location>
        <begin position="1"/>
        <end position="28"/>
    </location>
</feature>
<keyword evidence="2" id="KW-0812">Transmembrane</keyword>
<dbReference type="RefSeq" id="WP_250917232.1">
    <property type="nucleotide sequence ID" value="NZ_JAMQAW010000001.1"/>
</dbReference>
<dbReference type="EMBL" id="JAMQAW010000001">
    <property type="protein sequence ID" value="MCM2386872.1"/>
    <property type="molecule type" value="Genomic_DNA"/>
</dbReference>
<evidence type="ECO:0000256" key="1">
    <source>
        <dbReference type="SAM" id="MobiDB-lite"/>
    </source>
</evidence>
<protein>
    <recommendedName>
        <fullName evidence="5">Integral membrane protein</fullName>
    </recommendedName>
</protein>
<feature type="transmembrane region" description="Helical" evidence="2">
    <location>
        <begin position="68"/>
        <end position="89"/>
    </location>
</feature>
<accession>A0ABT0UED2</accession>
<evidence type="ECO:0000256" key="2">
    <source>
        <dbReference type="SAM" id="Phobius"/>
    </source>
</evidence>
<gene>
    <name evidence="3" type="ORF">NBG84_00845</name>
</gene>
<keyword evidence="4" id="KW-1185">Reference proteome</keyword>